<protein>
    <recommendedName>
        <fullName evidence="3">Uroporphyrinogen decarboxylase (URO-D) domain-containing protein</fullName>
    </recommendedName>
</protein>
<evidence type="ECO:0000313" key="1">
    <source>
        <dbReference type="EMBL" id="MBD3323490.1"/>
    </source>
</evidence>
<comment type="caution">
    <text evidence="1">The sequence shown here is derived from an EMBL/GenBank/DDBJ whole genome shotgun (WGS) entry which is preliminary data.</text>
</comment>
<evidence type="ECO:0000313" key="2">
    <source>
        <dbReference type="Proteomes" id="UP000649604"/>
    </source>
</evidence>
<dbReference type="SUPFAM" id="SSF51726">
    <property type="entry name" value="UROD/MetE-like"/>
    <property type="match status" value="1"/>
</dbReference>
<sequence length="362" mass="41950">MMDDRQHRIDRHLAFWKQSPVDRPLLGFRIGDYLFANKFEAARPLLQAGQTITPDIIIVNEFLADYDRMYRDSEATGQDAFWTADPFIAIPWMEAILGCQIRASEASFTSEPWLTSLDNLHLVKLDEAHNPWLAKYLEFVQKLTEHSQGRYPVSQPIMRGTSDMMGALRGQTEFVFDLVDRPDQVRQFGQNVTEIFLRVVQLHRETTTTFQGGYAMGFYHLWCPGPCIWFQEDLAALISPKFYRKYIFELNARICQGYDYTLCHLHPTAFFILDDLLQIDALQVIQINKDIGGPSIEEMLPQFTNVLQTKRLVIWGDLDEAELEVILRELPYTGLYLHIVAETVARARQLREFIIQSARKGH</sequence>
<proteinExistence type="predicted"/>
<accession>A0A9D5Q4F0</accession>
<dbReference type="AlphaFoldDB" id="A0A9D5Q4F0"/>
<dbReference type="Gene3D" id="3.20.20.210">
    <property type="match status" value="1"/>
</dbReference>
<name>A0A9D5Q4F0_9BACT</name>
<dbReference type="InterPro" id="IPR038071">
    <property type="entry name" value="UROD/MetE-like_sf"/>
</dbReference>
<gene>
    <name evidence="1" type="ORF">GF339_02830</name>
</gene>
<organism evidence="1 2">
    <name type="scientific">candidate division KSB3 bacterium</name>
    <dbReference type="NCBI Taxonomy" id="2044937"/>
    <lineage>
        <taxon>Bacteria</taxon>
        <taxon>candidate division KSB3</taxon>
    </lineage>
</organism>
<dbReference type="Proteomes" id="UP000649604">
    <property type="component" value="Unassembled WGS sequence"/>
</dbReference>
<evidence type="ECO:0008006" key="3">
    <source>
        <dbReference type="Google" id="ProtNLM"/>
    </source>
</evidence>
<reference evidence="1" key="1">
    <citation type="submission" date="2019-11" db="EMBL/GenBank/DDBJ databases">
        <title>Microbial mats filling the niche in hypersaline microbial mats.</title>
        <authorList>
            <person name="Wong H.L."/>
            <person name="Macleod F.I."/>
            <person name="White R.A. III"/>
            <person name="Burns B.P."/>
        </authorList>
    </citation>
    <scope>NUCLEOTIDE SEQUENCE</scope>
    <source>
        <strain evidence="1">Rbin_158</strain>
    </source>
</reference>
<dbReference type="EMBL" id="WJJP01000084">
    <property type="protein sequence ID" value="MBD3323490.1"/>
    <property type="molecule type" value="Genomic_DNA"/>
</dbReference>